<name>A0A2M9ZJ52_9LEPT</name>
<dbReference type="PROSITE" id="PS00211">
    <property type="entry name" value="ABC_TRANSPORTER_1"/>
    <property type="match status" value="1"/>
</dbReference>
<evidence type="ECO:0000259" key="8">
    <source>
        <dbReference type="PROSITE" id="PS50893"/>
    </source>
</evidence>
<sequence>MQELLQIQGLQVYDPLSSKVLLDELNLDVKKGSIYGIAGESGSGKTTFANFLLGLLHPNLKTSWNRFQFFDEDMNQQAEQNWKKWRGKRISLIPQSPSSGFHPYRKISSQILENFYVLEKEFAETRKCLGLLEKVGISDPERAWNSHPHQLSGGERQRILILLSVYSGAELILGDEPTSALDPITGKGVLDLLLQLVAEKAKTLIFISHDLGAITEIADTITVLKLGKIVETLSIGKDGWAPKSDYARKLFTIDSATYYNR</sequence>
<dbReference type="Proteomes" id="UP000231962">
    <property type="component" value="Unassembled WGS sequence"/>
</dbReference>
<gene>
    <name evidence="9" type="ORF">CH360_17460</name>
    <name evidence="10" type="ORF">CH373_15890</name>
</gene>
<keyword evidence="4" id="KW-1003">Cell membrane</keyword>
<dbReference type="RefSeq" id="WP_100715390.1">
    <property type="nucleotide sequence ID" value="NZ_NPDY01000030.1"/>
</dbReference>
<dbReference type="GO" id="GO:0005886">
    <property type="term" value="C:plasma membrane"/>
    <property type="evidence" value="ECO:0007669"/>
    <property type="project" value="UniProtKB-SubCell"/>
</dbReference>
<evidence type="ECO:0000313" key="9">
    <source>
        <dbReference type="EMBL" id="PJZ68184.1"/>
    </source>
</evidence>
<dbReference type="AlphaFoldDB" id="A0A2M9ZJ52"/>
<dbReference type="InterPro" id="IPR017871">
    <property type="entry name" value="ABC_transporter-like_CS"/>
</dbReference>
<dbReference type="PANTHER" id="PTHR43297:SF9">
    <property type="entry name" value="ABC TRANSPORTER ATP-BINDING PROTEIN"/>
    <property type="match status" value="1"/>
</dbReference>
<proteinExistence type="inferred from homology"/>
<dbReference type="PROSITE" id="PS50893">
    <property type="entry name" value="ABC_TRANSPORTER_2"/>
    <property type="match status" value="1"/>
</dbReference>
<evidence type="ECO:0000313" key="10">
    <source>
        <dbReference type="EMBL" id="PJZ72079.1"/>
    </source>
</evidence>
<keyword evidence="3" id="KW-0813">Transport</keyword>
<evidence type="ECO:0000256" key="4">
    <source>
        <dbReference type="ARBA" id="ARBA00022475"/>
    </source>
</evidence>
<dbReference type="PANTHER" id="PTHR43297">
    <property type="entry name" value="OLIGOPEPTIDE TRANSPORT ATP-BINDING PROTEIN APPD"/>
    <property type="match status" value="1"/>
</dbReference>
<evidence type="ECO:0000256" key="7">
    <source>
        <dbReference type="ARBA" id="ARBA00023136"/>
    </source>
</evidence>
<evidence type="ECO:0000313" key="11">
    <source>
        <dbReference type="Proteomes" id="UP000231962"/>
    </source>
</evidence>
<dbReference type="SMART" id="SM00382">
    <property type="entry name" value="AAA"/>
    <property type="match status" value="1"/>
</dbReference>
<comment type="subcellular location">
    <subcellularLocation>
        <location evidence="1">Cell inner membrane</location>
        <topology evidence="1">Peripheral membrane protein</topology>
    </subcellularLocation>
</comment>
<protein>
    <submittedName>
        <fullName evidence="10">ABC transporter ATP-binding protein</fullName>
    </submittedName>
</protein>
<comment type="similarity">
    <text evidence="2">Belongs to the ABC transporter superfamily.</text>
</comment>
<dbReference type="InterPro" id="IPR027417">
    <property type="entry name" value="P-loop_NTPase"/>
</dbReference>
<evidence type="ECO:0000256" key="5">
    <source>
        <dbReference type="ARBA" id="ARBA00022741"/>
    </source>
</evidence>
<dbReference type="Pfam" id="PF00005">
    <property type="entry name" value="ABC_tran"/>
    <property type="match status" value="1"/>
</dbReference>
<dbReference type="Gene3D" id="3.40.50.300">
    <property type="entry name" value="P-loop containing nucleotide triphosphate hydrolases"/>
    <property type="match status" value="1"/>
</dbReference>
<feature type="domain" description="ABC transporter" evidence="8">
    <location>
        <begin position="5"/>
        <end position="251"/>
    </location>
</feature>
<evidence type="ECO:0000256" key="2">
    <source>
        <dbReference type="ARBA" id="ARBA00005417"/>
    </source>
</evidence>
<comment type="caution">
    <text evidence="10">The sequence shown here is derived from an EMBL/GenBank/DDBJ whole genome shotgun (WGS) entry which is preliminary data.</text>
</comment>
<evidence type="ECO:0000256" key="6">
    <source>
        <dbReference type="ARBA" id="ARBA00022840"/>
    </source>
</evidence>
<dbReference type="Proteomes" id="UP000231990">
    <property type="component" value="Unassembled WGS sequence"/>
</dbReference>
<evidence type="ECO:0000256" key="3">
    <source>
        <dbReference type="ARBA" id="ARBA00022448"/>
    </source>
</evidence>
<evidence type="ECO:0000313" key="12">
    <source>
        <dbReference type="Proteomes" id="UP000231990"/>
    </source>
</evidence>
<reference evidence="11 12" key="1">
    <citation type="submission" date="2017-07" db="EMBL/GenBank/DDBJ databases">
        <title>Leptospira spp. isolated from tropical soils.</title>
        <authorList>
            <person name="Thibeaux R."/>
            <person name="Iraola G."/>
            <person name="Ferres I."/>
            <person name="Bierque E."/>
            <person name="Girault D."/>
            <person name="Soupe-Gilbert M.-E."/>
            <person name="Picardeau M."/>
            <person name="Goarant C."/>
        </authorList>
    </citation>
    <scope>NUCLEOTIDE SEQUENCE [LARGE SCALE GENOMIC DNA]</scope>
    <source>
        <strain evidence="10 12">FH1-B-B1</strain>
        <strain evidence="9 11">FH1-B-C1</strain>
    </source>
</reference>
<accession>A0A2M9ZJ52</accession>
<dbReference type="GO" id="GO:0005524">
    <property type="term" value="F:ATP binding"/>
    <property type="evidence" value="ECO:0007669"/>
    <property type="project" value="UniProtKB-KW"/>
</dbReference>
<keyword evidence="6 10" id="KW-0067">ATP-binding</keyword>
<dbReference type="InterPro" id="IPR050388">
    <property type="entry name" value="ABC_Ni/Peptide_Import"/>
</dbReference>
<dbReference type="InterPro" id="IPR003439">
    <property type="entry name" value="ABC_transporter-like_ATP-bd"/>
</dbReference>
<dbReference type="OrthoDB" id="342071at2"/>
<keyword evidence="5" id="KW-0547">Nucleotide-binding</keyword>
<dbReference type="GO" id="GO:0016887">
    <property type="term" value="F:ATP hydrolysis activity"/>
    <property type="evidence" value="ECO:0007669"/>
    <property type="project" value="InterPro"/>
</dbReference>
<dbReference type="EMBL" id="NPDY01000030">
    <property type="protein sequence ID" value="PJZ68184.1"/>
    <property type="molecule type" value="Genomic_DNA"/>
</dbReference>
<dbReference type="CDD" id="cd03257">
    <property type="entry name" value="ABC_NikE_OppD_transporters"/>
    <property type="match status" value="1"/>
</dbReference>
<dbReference type="InterPro" id="IPR003593">
    <property type="entry name" value="AAA+_ATPase"/>
</dbReference>
<evidence type="ECO:0000256" key="1">
    <source>
        <dbReference type="ARBA" id="ARBA00004417"/>
    </source>
</evidence>
<dbReference type="SUPFAM" id="SSF52540">
    <property type="entry name" value="P-loop containing nucleoside triphosphate hydrolases"/>
    <property type="match status" value="1"/>
</dbReference>
<dbReference type="EMBL" id="NPDZ01000013">
    <property type="protein sequence ID" value="PJZ72079.1"/>
    <property type="molecule type" value="Genomic_DNA"/>
</dbReference>
<organism evidence="10 12">
    <name type="scientific">Leptospira perolatii</name>
    <dbReference type="NCBI Taxonomy" id="2023191"/>
    <lineage>
        <taxon>Bacteria</taxon>
        <taxon>Pseudomonadati</taxon>
        <taxon>Spirochaetota</taxon>
        <taxon>Spirochaetia</taxon>
        <taxon>Leptospirales</taxon>
        <taxon>Leptospiraceae</taxon>
        <taxon>Leptospira</taxon>
    </lineage>
</organism>
<keyword evidence="7" id="KW-0472">Membrane</keyword>
<keyword evidence="11" id="KW-1185">Reference proteome</keyword>